<proteinExistence type="predicted"/>
<comment type="caution">
    <text evidence="1">The sequence shown here is derived from an EMBL/GenBank/DDBJ whole genome shotgun (WGS) entry which is preliminary data.</text>
</comment>
<reference evidence="1 2" key="1">
    <citation type="journal article" date="2021" name="BMC Genomics">
        <title>Datura genome reveals duplications of psychoactive alkaloid biosynthetic genes and high mutation rate following tissue culture.</title>
        <authorList>
            <person name="Rajewski A."/>
            <person name="Carter-House D."/>
            <person name="Stajich J."/>
            <person name="Litt A."/>
        </authorList>
    </citation>
    <scope>NUCLEOTIDE SEQUENCE [LARGE SCALE GENOMIC DNA]</scope>
    <source>
        <strain evidence="1">AR-01</strain>
    </source>
</reference>
<sequence>MLLVIRECWEVVTLIALVHVLLVMQERWNLAILVALAHVLLVLEERQNLETPVALVPTLEIQLECSFSSAYAYVSDPVET</sequence>
<organism evidence="1 2">
    <name type="scientific">Datura stramonium</name>
    <name type="common">Jimsonweed</name>
    <name type="synonym">Common thornapple</name>
    <dbReference type="NCBI Taxonomy" id="4076"/>
    <lineage>
        <taxon>Eukaryota</taxon>
        <taxon>Viridiplantae</taxon>
        <taxon>Streptophyta</taxon>
        <taxon>Embryophyta</taxon>
        <taxon>Tracheophyta</taxon>
        <taxon>Spermatophyta</taxon>
        <taxon>Magnoliopsida</taxon>
        <taxon>eudicotyledons</taxon>
        <taxon>Gunneridae</taxon>
        <taxon>Pentapetalae</taxon>
        <taxon>asterids</taxon>
        <taxon>lamiids</taxon>
        <taxon>Solanales</taxon>
        <taxon>Solanaceae</taxon>
        <taxon>Solanoideae</taxon>
        <taxon>Datureae</taxon>
        <taxon>Datura</taxon>
    </lineage>
</organism>
<dbReference type="Proteomes" id="UP000823775">
    <property type="component" value="Unassembled WGS sequence"/>
</dbReference>
<gene>
    <name evidence="1" type="ORF">HAX54_039326</name>
</gene>
<dbReference type="EMBL" id="JACEIK010000544">
    <property type="protein sequence ID" value="MCD7458827.1"/>
    <property type="molecule type" value="Genomic_DNA"/>
</dbReference>
<name>A0ABS8SIY6_DATST</name>
<evidence type="ECO:0000313" key="1">
    <source>
        <dbReference type="EMBL" id="MCD7458827.1"/>
    </source>
</evidence>
<keyword evidence="2" id="KW-1185">Reference proteome</keyword>
<protein>
    <recommendedName>
        <fullName evidence="3">Secreted protein</fullName>
    </recommendedName>
</protein>
<evidence type="ECO:0000313" key="2">
    <source>
        <dbReference type="Proteomes" id="UP000823775"/>
    </source>
</evidence>
<accession>A0ABS8SIY6</accession>
<evidence type="ECO:0008006" key="3">
    <source>
        <dbReference type="Google" id="ProtNLM"/>
    </source>
</evidence>